<keyword evidence="11 12" id="KW-0472">Membrane</keyword>
<reference evidence="14" key="1">
    <citation type="submission" date="2015-09" db="EMBL/GenBank/DDBJ databases">
        <title>Draft Genome Sequences of Two Novel Amoeba-resistant Intranuclear Bacteria, Candidatus Berkiella cookevillensis and Candidatus Berkiella aquae.</title>
        <authorList>
            <person name="Mehari Y.T."/>
            <person name="Arivett B.A."/>
            <person name="Farone A.L."/>
            <person name="Gunderson J.H."/>
            <person name="Farone M.B."/>
        </authorList>
    </citation>
    <scope>NUCLEOTIDE SEQUENCE [LARGE SCALE GENOMIC DNA]</scope>
    <source>
        <strain evidence="14">HT99</strain>
    </source>
</reference>
<dbReference type="EMBL" id="LKAJ02000001">
    <property type="protein sequence ID" value="MCS5710899.1"/>
    <property type="molecule type" value="Genomic_DNA"/>
</dbReference>
<feature type="domain" description="E3 Ubiquitin ligase MUL1-like" evidence="13">
    <location>
        <begin position="105"/>
        <end position="194"/>
    </location>
</feature>
<evidence type="ECO:0000256" key="4">
    <source>
        <dbReference type="ARBA" id="ARBA00022679"/>
    </source>
</evidence>
<reference evidence="15" key="3">
    <citation type="submission" date="2021-06" db="EMBL/GenBank/DDBJ databases">
        <title>Genomic Description and Analysis of Intracellular Bacteria, Candidatus Berkiella cookevillensis and Candidatus Berkiella aquae.</title>
        <authorList>
            <person name="Kidane D.T."/>
            <person name="Mehari Y.T."/>
            <person name="Rice F.C."/>
            <person name="Arivett B.A."/>
            <person name="Farone A.L."/>
            <person name="Berk S.G."/>
            <person name="Farone M.B."/>
        </authorList>
    </citation>
    <scope>NUCLEOTIDE SEQUENCE</scope>
    <source>
        <strain evidence="15">HT99</strain>
    </source>
</reference>
<evidence type="ECO:0000256" key="10">
    <source>
        <dbReference type="ARBA" id="ARBA00022989"/>
    </source>
</evidence>
<evidence type="ECO:0000256" key="8">
    <source>
        <dbReference type="ARBA" id="ARBA00022786"/>
    </source>
</evidence>
<dbReference type="EMBL" id="LKAJ01000005">
    <property type="protein sequence ID" value="KRG21331.1"/>
    <property type="molecule type" value="Genomic_DNA"/>
</dbReference>
<sequence>MSVKYHLQQSYQDLSAFRMIPAEAFWTLIGLFALFILYFMRQSYKSIIKARTLEDTPTAKIRSAAQGYVELSGTQHTLKGLTTYTRLSRSPCTWYRYTIEFYDNTAWRMIENGDSTGLFLLQDETGICVVDPKGADITTACVDHWLGYSRYPQGKPKSWLGRLFNSFGKYRYTEWTMHEEMPLYAIGNFHSYDSQSFAHLYPDAYQALSQIKHTFDGNTAIHLLSQNGLGKRNPFVLSALDQKKNIRKYRIDAFFWFLAYLSLLVGACWLLVVRFH</sequence>
<evidence type="ECO:0000256" key="7">
    <source>
        <dbReference type="ARBA" id="ARBA00022771"/>
    </source>
</evidence>
<evidence type="ECO:0000256" key="2">
    <source>
        <dbReference type="ARBA" id="ARBA00004141"/>
    </source>
</evidence>
<feature type="transmembrane region" description="Helical" evidence="12">
    <location>
        <begin position="20"/>
        <end position="40"/>
    </location>
</feature>
<dbReference type="InterPro" id="IPR022170">
    <property type="entry name" value="MUL1-like"/>
</dbReference>
<organism evidence="14">
    <name type="scientific">Candidatus Berkiella aquae</name>
    <dbReference type="NCBI Taxonomy" id="295108"/>
    <lineage>
        <taxon>Bacteria</taxon>
        <taxon>Pseudomonadati</taxon>
        <taxon>Pseudomonadota</taxon>
        <taxon>Gammaproteobacteria</taxon>
        <taxon>Candidatus Berkiellales</taxon>
        <taxon>Candidatus Berkiellaceae</taxon>
        <taxon>Candidatus Berkiella</taxon>
    </lineage>
</organism>
<dbReference type="Pfam" id="PF12483">
    <property type="entry name" value="GIDE"/>
    <property type="match status" value="1"/>
</dbReference>
<dbReference type="GO" id="GO:0061630">
    <property type="term" value="F:ubiquitin protein ligase activity"/>
    <property type="evidence" value="ECO:0007669"/>
    <property type="project" value="UniProtKB-EC"/>
</dbReference>
<comment type="caution">
    <text evidence="14">The sequence shown here is derived from an EMBL/GenBank/DDBJ whole genome shotgun (WGS) entry which is preliminary data.</text>
</comment>
<evidence type="ECO:0000256" key="12">
    <source>
        <dbReference type="SAM" id="Phobius"/>
    </source>
</evidence>
<evidence type="ECO:0000256" key="5">
    <source>
        <dbReference type="ARBA" id="ARBA00022692"/>
    </source>
</evidence>
<gene>
    <name evidence="15" type="ORF">HT99x_005615</name>
    <name evidence="14" type="ORF">HT99x_01507</name>
</gene>
<dbReference type="AlphaFoldDB" id="A0A0Q9YYS2"/>
<keyword evidence="10 12" id="KW-1133">Transmembrane helix</keyword>
<keyword evidence="8" id="KW-0833">Ubl conjugation pathway</keyword>
<accession>A0A0Q9YYS2</accession>
<keyword evidence="7" id="KW-0863">Zinc-finger</keyword>
<keyword evidence="16" id="KW-1185">Reference proteome</keyword>
<evidence type="ECO:0000313" key="15">
    <source>
        <dbReference type="EMBL" id="MCS5710899.1"/>
    </source>
</evidence>
<dbReference type="EC" id="2.3.2.27" evidence="3"/>
<protein>
    <recommendedName>
        <fullName evidence="3">RING-type E3 ubiquitin transferase</fullName>
        <ecNumber evidence="3">2.3.2.27</ecNumber>
    </recommendedName>
</protein>
<proteinExistence type="predicted"/>
<evidence type="ECO:0000256" key="6">
    <source>
        <dbReference type="ARBA" id="ARBA00022723"/>
    </source>
</evidence>
<keyword evidence="6" id="KW-0479">Metal-binding</keyword>
<dbReference type="PATRIC" id="fig|1590043.3.peg.1539"/>
<keyword evidence="9" id="KW-0862">Zinc</keyword>
<feature type="transmembrane region" description="Helical" evidence="12">
    <location>
        <begin position="253"/>
        <end position="272"/>
    </location>
</feature>
<evidence type="ECO:0000256" key="1">
    <source>
        <dbReference type="ARBA" id="ARBA00000900"/>
    </source>
</evidence>
<comment type="subcellular location">
    <subcellularLocation>
        <location evidence="2">Membrane</location>
        <topology evidence="2">Multi-pass membrane protein</topology>
    </subcellularLocation>
</comment>
<keyword evidence="5 12" id="KW-0812">Transmembrane</keyword>
<reference evidence="15" key="2">
    <citation type="journal article" date="2016" name="Genome Announc.">
        <title>Draft Genome Sequences of Two Novel Amoeba-Resistant Intranuclear Bacteria, 'Candidatus Berkiella cookevillensis' and 'Candidatus Berkiella aquae'.</title>
        <authorList>
            <person name="Mehari Y.T."/>
            <person name="Arivett B.A."/>
            <person name="Farone A.L."/>
            <person name="Gunderson J.H."/>
            <person name="Farone M.B."/>
        </authorList>
    </citation>
    <scope>NUCLEOTIDE SEQUENCE</scope>
    <source>
        <strain evidence="15">HT99</strain>
    </source>
</reference>
<comment type="catalytic activity">
    <reaction evidence="1">
        <text>S-ubiquitinyl-[E2 ubiquitin-conjugating enzyme]-L-cysteine + [acceptor protein]-L-lysine = [E2 ubiquitin-conjugating enzyme]-L-cysteine + N(6)-ubiquitinyl-[acceptor protein]-L-lysine.</text>
        <dbReference type="EC" id="2.3.2.27"/>
    </reaction>
</comment>
<evidence type="ECO:0000313" key="14">
    <source>
        <dbReference type="EMBL" id="KRG21331.1"/>
    </source>
</evidence>
<name>A0A0Q9YYS2_9GAMM</name>
<dbReference type="STRING" id="295108.HT99x_01507"/>
<keyword evidence="4" id="KW-0808">Transferase</keyword>
<evidence type="ECO:0000313" key="16">
    <source>
        <dbReference type="Proteomes" id="UP000051497"/>
    </source>
</evidence>
<dbReference type="GO" id="GO:0016020">
    <property type="term" value="C:membrane"/>
    <property type="evidence" value="ECO:0007669"/>
    <property type="project" value="UniProtKB-SubCell"/>
</dbReference>
<evidence type="ECO:0000256" key="11">
    <source>
        <dbReference type="ARBA" id="ARBA00023136"/>
    </source>
</evidence>
<dbReference type="Proteomes" id="UP000051497">
    <property type="component" value="Unassembled WGS sequence"/>
</dbReference>
<evidence type="ECO:0000256" key="3">
    <source>
        <dbReference type="ARBA" id="ARBA00012483"/>
    </source>
</evidence>
<dbReference type="OrthoDB" id="7013907at2"/>
<evidence type="ECO:0000259" key="13">
    <source>
        <dbReference type="Pfam" id="PF12483"/>
    </source>
</evidence>
<evidence type="ECO:0000256" key="9">
    <source>
        <dbReference type="ARBA" id="ARBA00022833"/>
    </source>
</evidence>
<dbReference type="RefSeq" id="WP_075066135.1">
    <property type="nucleotide sequence ID" value="NZ_LKAJ02000001.1"/>
</dbReference>
<dbReference type="GO" id="GO:0008270">
    <property type="term" value="F:zinc ion binding"/>
    <property type="evidence" value="ECO:0007669"/>
    <property type="project" value="UniProtKB-KW"/>
</dbReference>
<dbReference type="GO" id="GO:0016567">
    <property type="term" value="P:protein ubiquitination"/>
    <property type="evidence" value="ECO:0007669"/>
    <property type="project" value="InterPro"/>
</dbReference>